<evidence type="ECO:0000256" key="10">
    <source>
        <dbReference type="SAM" id="Coils"/>
    </source>
</evidence>
<dbReference type="PANTHER" id="PTHR45693:SF36">
    <property type="entry name" value="TRANSCRIPTION FACTOR TGA4"/>
    <property type="match status" value="1"/>
</dbReference>
<dbReference type="Pfam" id="PF14144">
    <property type="entry name" value="DOG1"/>
    <property type="match status" value="1"/>
</dbReference>
<evidence type="ECO:0000256" key="4">
    <source>
        <dbReference type="ARBA" id="ARBA00023015"/>
    </source>
</evidence>
<dbReference type="PROSITE" id="PS51806">
    <property type="entry name" value="DOG1"/>
    <property type="match status" value="1"/>
</dbReference>
<reference evidence="13" key="2">
    <citation type="submission" date="2017-06" db="EMBL/GenBank/DDBJ databases">
        <title>WGS assembly of Brachypodium distachyon.</title>
        <authorList>
            <consortium name="The International Brachypodium Initiative"/>
            <person name="Lucas S."/>
            <person name="Harmon-Smith M."/>
            <person name="Lail K."/>
            <person name="Tice H."/>
            <person name="Grimwood J."/>
            <person name="Bruce D."/>
            <person name="Barry K."/>
            <person name="Shu S."/>
            <person name="Lindquist E."/>
            <person name="Wang M."/>
            <person name="Pitluck S."/>
            <person name="Vogel J.P."/>
            <person name="Garvin D.F."/>
            <person name="Mockler T.C."/>
            <person name="Schmutz J."/>
            <person name="Rokhsar D."/>
            <person name="Bevan M.W."/>
        </authorList>
    </citation>
    <scope>NUCLEOTIDE SEQUENCE</scope>
    <source>
        <strain evidence="13">Bd21</strain>
    </source>
</reference>
<dbReference type="EnsemblPlants" id="KQJ84861">
    <property type="protein sequence ID" value="KQJ84861"/>
    <property type="gene ID" value="BRADI_5g23340v3"/>
</dbReference>
<evidence type="ECO:0000256" key="5">
    <source>
        <dbReference type="ARBA" id="ARBA00023054"/>
    </source>
</evidence>
<keyword evidence="4" id="KW-0805">Transcription regulation</keyword>
<dbReference type="Gramene" id="KQJ84872">
    <property type="protein sequence ID" value="KQJ84872"/>
    <property type="gene ID" value="BRADI_5g23340v3"/>
</dbReference>
<dbReference type="ExpressionAtlas" id="A0A0Q3KXI5">
    <property type="expression patterns" value="baseline and differential"/>
</dbReference>
<dbReference type="GO" id="GO:0003700">
    <property type="term" value="F:DNA-binding transcription factor activity"/>
    <property type="evidence" value="ECO:0007669"/>
    <property type="project" value="InterPro"/>
</dbReference>
<keyword evidence="8" id="KW-0539">Nucleus</keyword>
<feature type="domain" description="DOG1" evidence="12">
    <location>
        <begin position="194"/>
        <end position="408"/>
    </location>
</feature>
<comment type="similarity">
    <text evidence="2">Belongs to the bZIP family.</text>
</comment>
<dbReference type="Gramene" id="KQJ84861">
    <property type="protein sequence ID" value="KQJ84861"/>
    <property type="gene ID" value="BRADI_5g23340v3"/>
</dbReference>
<dbReference type="EMBL" id="CM000884">
    <property type="protein sequence ID" value="KQJ84872.2"/>
    <property type="molecule type" value="Genomic_DNA"/>
</dbReference>
<dbReference type="GO" id="GO:0045893">
    <property type="term" value="P:positive regulation of DNA-templated transcription"/>
    <property type="evidence" value="ECO:0007669"/>
    <property type="project" value="UniProtKB-ARBA"/>
</dbReference>
<dbReference type="FunFam" id="1.20.5.170:FF:000019">
    <property type="entry name" value="BZIP family transcription factor"/>
    <property type="match status" value="1"/>
</dbReference>
<dbReference type="PROSITE" id="PS50217">
    <property type="entry name" value="BZIP"/>
    <property type="match status" value="1"/>
</dbReference>
<dbReference type="RefSeq" id="XP_003580646.1">
    <property type="nucleotide sequence ID" value="XM_003580598.4"/>
</dbReference>
<evidence type="ECO:0000256" key="7">
    <source>
        <dbReference type="ARBA" id="ARBA00023163"/>
    </source>
</evidence>
<dbReference type="GO" id="GO:0005634">
    <property type="term" value="C:nucleus"/>
    <property type="evidence" value="ECO:0007669"/>
    <property type="project" value="UniProtKB-SubCell"/>
</dbReference>
<name>A0A0Q3KXI5_BRADI</name>
<dbReference type="SUPFAM" id="SSF57959">
    <property type="entry name" value="Leucine zipper domain"/>
    <property type="match status" value="1"/>
</dbReference>
<dbReference type="SMART" id="SM00338">
    <property type="entry name" value="BRLZ"/>
    <property type="match status" value="1"/>
</dbReference>
<feature type="coiled-coil region" evidence="10">
    <location>
        <begin position="141"/>
        <end position="168"/>
    </location>
</feature>
<dbReference type="EnsemblPlants" id="KQJ84872">
    <property type="protein sequence ID" value="KQJ84872"/>
    <property type="gene ID" value="BRADI_5g23340v3"/>
</dbReference>
<dbReference type="Proteomes" id="UP000008810">
    <property type="component" value="Chromosome 5"/>
</dbReference>
<dbReference type="GO" id="GO:0006351">
    <property type="term" value="P:DNA-templated transcription"/>
    <property type="evidence" value="ECO:0007669"/>
    <property type="project" value="InterPro"/>
</dbReference>
<dbReference type="Gene3D" id="1.20.5.170">
    <property type="match status" value="1"/>
</dbReference>
<dbReference type="PANTHER" id="PTHR45693">
    <property type="entry name" value="TRANSCRIPTION FACTOR TGA9"/>
    <property type="match status" value="1"/>
</dbReference>
<dbReference type="Pfam" id="PF00170">
    <property type="entry name" value="bZIP_1"/>
    <property type="match status" value="1"/>
</dbReference>
<evidence type="ECO:0008006" key="16">
    <source>
        <dbReference type="Google" id="ProtNLM"/>
    </source>
</evidence>
<keyword evidence="15" id="KW-1185">Reference proteome</keyword>
<evidence type="ECO:0000313" key="14">
    <source>
        <dbReference type="EnsemblPlants" id="KQJ84861"/>
    </source>
</evidence>
<dbReference type="GO" id="GO:0043565">
    <property type="term" value="F:sequence-specific DNA binding"/>
    <property type="evidence" value="ECO:0007669"/>
    <property type="project" value="InterPro"/>
</dbReference>
<evidence type="ECO:0000259" key="11">
    <source>
        <dbReference type="PROSITE" id="PS50217"/>
    </source>
</evidence>
<protein>
    <recommendedName>
        <fullName evidence="16">DOG1 domain-containing protein</fullName>
    </recommendedName>
</protein>
<evidence type="ECO:0000256" key="9">
    <source>
        <dbReference type="ARBA" id="ARBA00059463"/>
    </source>
</evidence>
<evidence type="ECO:0000256" key="8">
    <source>
        <dbReference type="ARBA" id="ARBA00023242"/>
    </source>
</evidence>
<dbReference type="InterPro" id="IPR025422">
    <property type="entry name" value="TGA_domain"/>
</dbReference>
<evidence type="ECO:0000259" key="12">
    <source>
        <dbReference type="PROSITE" id="PS51806"/>
    </source>
</evidence>
<evidence type="ECO:0000256" key="1">
    <source>
        <dbReference type="ARBA" id="ARBA00004123"/>
    </source>
</evidence>
<gene>
    <name evidence="14" type="primary">LOC100845150</name>
    <name evidence="13" type="ORF">BRADI_5g23340v3</name>
</gene>
<sequence>MELYPGYLEDHFNIHKLSGAGTSPPEYMTSASAQFAPAPLRMGMYERPPPQQPMPPSPQPVVGMWNNSVDTYKVDSGQATSGSTIMEADTKFDDAELEEVPGMEELEPTRDVDQEASKPPDKVLRRLAQNREAARKSRLRKKAYIQQLETSRIKLAQLEQELQRTRQQQGLYPPGHSGMAGFGGVGGVPMDSGVAAFEIEYGHWVDEQNRHTRELRGALQPGQQTTELELRMLVETGLGNYDHLFRIKNLAASADVFCVMYGLWRSPAERFFLWIGGFRPSEVLKVLRPQLEPLTDQQLEQVYHLQQSSTQAEDALSQGMERLQQTLADALTAAADPFASPDGYSGMNDAIGKLKGLVCFLHQADHLRLETLQQMQKILTTRQAARGLLALGDYFERLRALSSLWAARPRESAIS</sequence>
<accession>A0A0Q3IF98</accession>
<dbReference type="AlphaFoldDB" id="A0A0Q3KXI5"/>
<organism evidence="13">
    <name type="scientific">Brachypodium distachyon</name>
    <name type="common">Purple false brome</name>
    <name type="synonym">Trachynia distachya</name>
    <dbReference type="NCBI Taxonomy" id="15368"/>
    <lineage>
        <taxon>Eukaryota</taxon>
        <taxon>Viridiplantae</taxon>
        <taxon>Streptophyta</taxon>
        <taxon>Embryophyta</taxon>
        <taxon>Tracheophyta</taxon>
        <taxon>Spermatophyta</taxon>
        <taxon>Magnoliopsida</taxon>
        <taxon>Liliopsida</taxon>
        <taxon>Poales</taxon>
        <taxon>Poaceae</taxon>
        <taxon>BOP clade</taxon>
        <taxon>Pooideae</taxon>
        <taxon>Stipodae</taxon>
        <taxon>Brachypodieae</taxon>
        <taxon>Brachypodium</taxon>
    </lineage>
</organism>
<keyword evidence="6" id="KW-0238">DNA-binding</keyword>
<keyword evidence="7" id="KW-0804">Transcription</keyword>
<dbReference type="STRING" id="15368.A0A0Q3KXI5"/>
<dbReference type="OrthoDB" id="2015618at2759"/>
<evidence type="ECO:0000313" key="13">
    <source>
        <dbReference type="EMBL" id="KQJ84861.1"/>
    </source>
</evidence>
<comment type="subunit">
    <text evidence="3">Binds DNA as a dimer.</text>
</comment>
<comment type="function">
    <text evidence="9">Transcriptional activator that binds specifically to the DNA sequence 5'-TGACG-3'. Recognizes ocs elements like the as-1 motif of the cauliflower mosaic virus 35S promoter. Binding to the as-1-like cis elements mediate auxin- and salicylic acid-inducible transcription. Binds to the hexamer motif 5'-ACGTCA-3' of histone gene promoters.</text>
</comment>
<evidence type="ECO:0000256" key="2">
    <source>
        <dbReference type="ARBA" id="ARBA00007163"/>
    </source>
</evidence>
<dbReference type="InterPro" id="IPR004827">
    <property type="entry name" value="bZIP"/>
</dbReference>
<feature type="domain" description="BZIP" evidence="11">
    <location>
        <begin position="120"/>
        <end position="164"/>
    </location>
</feature>
<keyword evidence="5 10" id="KW-0175">Coiled coil</keyword>
<evidence type="ECO:0000256" key="3">
    <source>
        <dbReference type="ARBA" id="ARBA00011195"/>
    </source>
</evidence>
<reference evidence="14" key="3">
    <citation type="submission" date="2018-08" db="UniProtKB">
        <authorList>
            <consortium name="EnsemblPlants"/>
        </authorList>
    </citation>
    <scope>IDENTIFICATION</scope>
    <source>
        <strain evidence="14">cv. Bd21</strain>
    </source>
</reference>
<dbReference type="KEGG" id="bdi:100845150"/>
<evidence type="ECO:0000313" key="15">
    <source>
        <dbReference type="Proteomes" id="UP000008810"/>
    </source>
</evidence>
<comment type="subcellular location">
    <subcellularLocation>
        <location evidence="1">Nucleus</location>
    </subcellularLocation>
</comment>
<proteinExistence type="inferred from homology"/>
<dbReference type="InterPro" id="IPR046347">
    <property type="entry name" value="bZIP_sf"/>
</dbReference>
<reference evidence="13 14" key="1">
    <citation type="journal article" date="2010" name="Nature">
        <title>Genome sequencing and analysis of the model grass Brachypodium distachyon.</title>
        <authorList>
            <consortium name="International Brachypodium Initiative"/>
        </authorList>
    </citation>
    <scope>NUCLEOTIDE SEQUENCE [LARGE SCALE GENOMIC DNA]</scope>
    <source>
        <strain evidence="13">Bd21</strain>
        <strain evidence="14">cv. Bd21</strain>
    </source>
</reference>
<evidence type="ECO:0000256" key="6">
    <source>
        <dbReference type="ARBA" id="ARBA00023125"/>
    </source>
</evidence>
<accession>A0A0Q3KXI5</accession>
<dbReference type="GeneID" id="100845150"/>
<dbReference type="PROSITE" id="PS00036">
    <property type="entry name" value="BZIP_BASIC"/>
    <property type="match status" value="1"/>
</dbReference>
<dbReference type="EMBL" id="CM000884">
    <property type="protein sequence ID" value="KQJ84861.1"/>
    <property type="molecule type" value="Genomic_DNA"/>
</dbReference>